<sequence>MNAVTSALDSTDFRILREVAANGRVSDVQLGEKIHLSSTASARRRKILEETGVITGYTATIDLERLGMGVTVLVRIELTSQTGQALDDFENVAVRCPSVTYCYFVSGDTDFILILHVRSIDDYDRVYRDELSTLPHVAHIRSSFVIRKIAQRIVPPSVG</sequence>
<evidence type="ECO:0000256" key="1">
    <source>
        <dbReference type="ARBA" id="ARBA00023015"/>
    </source>
</evidence>
<dbReference type="AlphaFoldDB" id="A0A7W4IMA3"/>
<dbReference type="SMART" id="SM00344">
    <property type="entry name" value="HTH_ASNC"/>
    <property type="match status" value="1"/>
</dbReference>
<dbReference type="Proteomes" id="UP000561077">
    <property type="component" value="Unassembled WGS sequence"/>
</dbReference>
<dbReference type="GO" id="GO:0043200">
    <property type="term" value="P:response to amino acid"/>
    <property type="evidence" value="ECO:0007669"/>
    <property type="project" value="TreeGrafter"/>
</dbReference>
<reference evidence="7 8" key="1">
    <citation type="submission" date="2020-04" db="EMBL/GenBank/DDBJ databases">
        <title>Description of novel Gluconacetobacter.</title>
        <authorList>
            <person name="Sombolestani A."/>
        </authorList>
    </citation>
    <scope>NUCLEOTIDE SEQUENCE [LARGE SCALE GENOMIC DNA]</scope>
    <source>
        <strain evidence="6 7">LMG 1728</strain>
        <strain evidence="5 8">LMG 1731</strain>
    </source>
</reference>
<evidence type="ECO:0000313" key="5">
    <source>
        <dbReference type="EMBL" id="MBB2165515.1"/>
    </source>
</evidence>
<dbReference type="RefSeq" id="WP_182974579.1">
    <property type="nucleotide sequence ID" value="NZ_JABEQN010000017.1"/>
</dbReference>
<dbReference type="InterPro" id="IPR036390">
    <property type="entry name" value="WH_DNA-bd_sf"/>
</dbReference>
<dbReference type="EMBL" id="JABEQO010000017">
    <property type="protein sequence ID" value="MBB2165515.1"/>
    <property type="molecule type" value="Genomic_DNA"/>
</dbReference>
<accession>A0A7W4IMA3</accession>
<dbReference type="Gene3D" id="1.10.10.10">
    <property type="entry name" value="Winged helix-like DNA-binding domain superfamily/Winged helix DNA-binding domain"/>
    <property type="match status" value="1"/>
</dbReference>
<dbReference type="SUPFAM" id="SSF46785">
    <property type="entry name" value="Winged helix' DNA-binding domain"/>
    <property type="match status" value="1"/>
</dbReference>
<name>A0A7W4IMA3_9PROT</name>
<dbReference type="InterPro" id="IPR019887">
    <property type="entry name" value="Tscrpt_reg_AsnC/Lrp_C"/>
</dbReference>
<keyword evidence="3" id="KW-0804">Transcription</keyword>
<keyword evidence="2" id="KW-0238">DNA-binding</keyword>
<evidence type="ECO:0000313" key="6">
    <source>
        <dbReference type="EMBL" id="MBB2194651.1"/>
    </source>
</evidence>
<gene>
    <name evidence="6" type="ORF">HLH25_13595</name>
    <name evidence="5" type="ORF">HLH26_13410</name>
</gene>
<keyword evidence="7" id="KW-1185">Reference proteome</keyword>
<dbReference type="Gene3D" id="3.30.70.920">
    <property type="match status" value="1"/>
</dbReference>
<dbReference type="GO" id="GO:0005829">
    <property type="term" value="C:cytosol"/>
    <property type="evidence" value="ECO:0007669"/>
    <property type="project" value="TreeGrafter"/>
</dbReference>
<dbReference type="GO" id="GO:0043565">
    <property type="term" value="F:sequence-specific DNA binding"/>
    <property type="evidence" value="ECO:0007669"/>
    <property type="project" value="InterPro"/>
</dbReference>
<dbReference type="Pfam" id="PF13412">
    <property type="entry name" value="HTH_24"/>
    <property type="match status" value="1"/>
</dbReference>
<keyword evidence="1" id="KW-0805">Transcription regulation</keyword>
<dbReference type="PROSITE" id="PS50956">
    <property type="entry name" value="HTH_ASNC_2"/>
    <property type="match status" value="1"/>
</dbReference>
<dbReference type="PANTHER" id="PTHR30154:SF46">
    <property type="entry name" value="TRANSCRIPTIONAL REGULATORY PROTEIN"/>
    <property type="match status" value="1"/>
</dbReference>
<evidence type="ECO:0000313" key="7">
    <source>
        <dbReference type="Proteomes" id="UP000540490"/>
    </source>
</evidence>
<evidence type="ECO:0000256" key="2">
    <source>
        <dbReference type="ARBA" id="ARBA00023125"/>
    </source>
</evidence>
<organism evidence="5 8">
    <name type="scientific">Gluconacetobacter dulcium</name>
    <dbReference type="NCBI Taxonomy" id="2729096"/>
    <lineage>
        <taxon>Bacteria</taxon>
        <taxon>Pseudomonadati</taxon>
        <taxon>Pseudomonadota</taxon>
        <taxon>Alphaproteobacteria</taxon>
        <taxon>Acetobacterales</taxon>
        <taxon>Acetobacteraceae</taxon>
        <taxon>Gluconacetobacter</taxon>
    </lineage>
</organism>
<dbReference type="InterPro" id="IPR019888">
    <property type="entry name" value="Tscrpt_reg_AsnC-like"/>
</dbReference>
<dbReference type="EMBL" id="JABEQN010000017">
    <property type="protein sequence ID" value="MBB2194651.1"/>
    <property type="molecule type" value="Genomic_DNA"/>
</dbReference>
<dbReference type="InterPro" id="IPR036388">
    <property type="entry name" value="WH-like_DNA-bd_sf"/>
</dbReference>
<dbReference type="SUPFAM" id="SSF54909">
    <property type="entry name" value="Dimeric alpha+beta barrel"/>
    <property type="match status" value="1"/>
</dbReference>
<comment type="caution">
    <text evidence="5">The sequence shown here is derived from an EMBL/GenBank/DDBJ whole genome shotgun (WGS) entry which is preliminary data.</text>
</comment>
<dbReference type="InterPro" id="IPR000485">
    <property type="entry name" value="AsnC-type_HTH_dom"/>
</dbReference>
<dbReference type="InterPro" id="IPR011008">
    <property type="entry name" value="Dimeric_a/b-barrel"/>
</dbReference>
<feature type="domain" description="HTH asnC-type" evidence="4">
    <location>
        <begin position="8"/>
        <end position="69"/>
    </location>
</feature>
<dbReference type="Pfam" id="PF01037">
    <property type="entry name" value="AsnC_trans_reg"/>
    <property type="match status" value="1"/>
</dbReference>
<dbReference type="PRINTS" id="PR00033">
    <property type="entry name" value="HTHASNC"/>
</dbReference>
<dbReference type="Proteomes" id="UP000540490">
    <property type="component" value="Unassembled WGS sequence"/>
</dbReference>
<protein>
    <submittedName>
        <fullName evidence="5">Lrp/AsnC family transcriptional regulator</fullName>
    </submittedName>
</protein>
<proteinExistence type="predicted"/>
<dbReference type="PANTHER" id="PTHR30154">
    <property type="entry name" value="LEUCINE-RESPONSIVE REGULATORY PROTEIN"/>
    <property type="match status" value="1"/>
</dbReference>
<evidence type="ECO:0000313" key="8">
    <source>
        <dbReference type="Proteomes" id="UP000561077"/>
    </source>
</evidence>
<evidence type="ECO:0000256" key="3">
    <source>
        <dbReference type="ARBA" id="ARBA00023163"/>
    </source>
</evidence>
<evidence type="ECO:0000259" key="4">
    <source>
        <dbReference type="PROSITE" id="PS50956"/>
    </source>
</evidence>